<name>A0ABS7BL08_9SPHN</name>
<dbReference type="GO" id="GO:0016787">
    <property type="term" value="F:hydrolase activity"/>
    <property type="evidence" value="ECO:0007669"/>
    <property type="project" value="UniProtKB-KW"/>
</dbReference>
<dbReference type="InterPro" id="IPR000639">
    <property type="entry name" value="Epox_hydrolase-like"/>
</dbReference>
<evidence type="ECO:0000313" key="2">
    <source>
        <dbReference type="EMBL" id="MBW6530298.1"/>
    </source>
</evidence>
<dbReference type="PANTHER" id="PTHR42977:SF1">
    <property type="entry name" value="BLR6576 PROTEIN"/>
    <property type="match status" value="1"/>
</dbReference>
<dbReference type="PRINTS" id="PR00111">
    <property type="entry name" value="ABHYDROLASE"/>
</dbReference>
<feature type="domain" description="AB hydrolase-1" evidence="1">
    <location>
        <begin position="27"/>
        <end position="267"/>
    </location>
</feature>
<organism evidence="2 3">
    <name type="scientific">Sphingomonas citri</name>
    <dbReference type="NCBI Taxonomy" id="2862499"/>
    <lineage>
        <taxon>Bacteria</taxon>
        <taxon>Pseudomonadati</taxon>
        <taxon>Pseudomonadota</taxon>
        <taxon>Alphaproteobacteria</taxon>
        <taxon>Sphingomonadales</taxon>
        <taxon>Sphingomonadaceae</taxon>
        <taxon>Sphingomonas</taxon>
    </lineage>
</organism>
<proteinExistence type="predicted"/>
<evidence type="ECO:0000259" key="1">
    <source>
        <dbReference type="Pfam" id="PF00561"/>
    </source>
</evidence>
<comment type="caution">
    <text evidence="2">The sequence shown here is derived from an EMBL/GenBank/DDBJ whole genome shotgun (WGS) entry which is preliminary data.</text>
</comment>
<keyword evidence="3" id="KW-1185">Reference proteome</keyword>
<dbReference type="Proteomes" id="UP000759103">
    <property type="component" value="Unassembled WGS sequence"/>
</dbReference>
<dbReference type="EMBL" id="JAHXZN010000001">
    <property type="protein sequence ID" value="MBW6530298.1"/>
    <property type="molecule type" value="Genomic_DNA"/>
</dbReference>
<dbReference type="PRINTS" id="PR00412">
    <property type="entry name" value="EPOXHYDRLASE"/>
</dbReference>
<dbReference type="SUPFAM" id="SSF53474">
    <property type="entry name" value="alpha/beta-Hydrolases"/>
    <property type="match status" value="1"/>
</dbReference>
<gene>
    <name evidence="2" type="ORF">KZ820_06070</name>
</gene>
<protein>
    <submittedName>
        <fullName evidence="2">Alpha/beta hydrolase</fullName>
    </submittedName>
</protein>
<accession>A0ABS7BL08</accession>
<dbReference type="PANTHER" id="PTHR42977">
    <property type="entry name" value="HYDROLASE-RELATED"/>
    <property type="match status" value="1"/>
</dbReference>
<dbReference type="InterPro" id="IPR029058">
    <property type="entry name" value="AB_hydrolase_fold"/>
</dbReference>
<dbReference type="InterPro" id="IPR000073">
    <property type="entry name" value="AB_hydrolase_1"/>
</dbReference>
<keyword evidence="2" id="KW-0378">Hydrolase</keyword>
<sequence>MSTVFYRTRQVGDVTMFYREAGAADAPVLLLLHGFPTSSHMFRDLIPLLAARYRVIAPDLPGFGLTQAPARGGYPYSFDALAETLGGFVEALGLERYALYVFDYGAPIGFRLAVRHPERVTAIVTQNGNAYEEGFSGEWEPWQAYWRDPSAANREACRASLAASAIRFQHEHGAPDGTVAPDHWLLDEHFLERPDAIEIQLDLILDYRSNVARYPDFQAYLRRHRPPLLATWGRHDAFFLPAGAEAYARDVPDAEIHLLDAGHFALHTRCAEIAALIDDFLERRLGPQR</sequence>
<reference evidence="2 3" key="1">
    <citation type="submission" date="2021-07" db="EMBL/GenBank/DDBJ databases">
        <title>Sphingomonas sp.</title>
        <authorList>
            <person name="Feng G."/>
            <person name="Li J."/>
            <person name="Pan M."/>
        </authorList>
    </citation>
    <scope>NUCLEOTIDE SEQUENCE [LARGE SCALE GENOMIC DNA]</scope>
    <source>
        <strain evidence="2 3">RRHST34</strain>
    </source>
</reference>
<evidence type="ECO:0000313" key="3">
    <source>
        <dbReference type="Proteomes" id="UP000759103"/>
    </source>
</evidence>
<dbReference type="Gene3D" id="3.40.50.1820">
    <property type="entry name" value="alpha/beta hydrolase"/>
    <property type="match status" value="1"/>
</dbReference>
<dbReference type="InterPro" id="IPR051340">
    <property type="entry name" value="Haloalkane_dehalogenase"/>
</dbReference>
<dbReference type="RefSeq" id="WP_219747675.1">
    <property type="nucleotide sequence ID" value="NZ_JAHXZN010000001.1"/>
</dbReference>
<dbReference type="Pfam" id="PF00561">
    <property type="entry name" value="Abhydrolase_1"/>
    <property type="match status" value="1"/>
</dbReference>